<evidence type="ECO:0000259" key="1">
    <source>
        <dbReference type="Pfam" id="PF01926"/>
    </source>
</evidence>
<evidence type="ECO:0000313" key="4">
    <source>
        <dbReference type="Proteomes" id="UP000306420"/>
    </source>
</evidence>
<comment type="caution">
    <text evidence="3">The sequence shown here is derived from an EMBL/GenBank/DDBJ whole genome shotgun (WGS) entry which is preliminary data.</text>
</comment>
<accession>A0A5R9DVG4</accession>
<dbReference type="OrthoDB" id="9773841at2"/>
<dbReference type="Proteomes" id="UP000306420">
    <property type="component" value="Unassembled WGS sequence"/>
</dbReference>
<dbReference type="Pfam" id="PF21516">
    <property type="entry name" value="YqeH-like_C"/>
    <property type="match status" value="1"/>
</dbReference>
<dbReference type="AlphaFoldDB" id="A0A5R9DVG4"/>
<dbReference type="CDD" id="cd01855">
    <property type="entry name" value="YqeH"/>
    <property type="match status" value="1"/>
</dbReference>
<dbReference type="PANTHER" id="PTHR46434">
    <property type="entry name" value="GENETIC INTERACTOR OF PROHIBITINS 3, MITOCHONDRIAL"/>
    <property type="match status" value="1"/>
</dbReference>
<sequence length="373" mass="41916">MSEQETFQCIGCGATIQTENPDEIGYLPQSALNKGIEKGEFYCQRCFKLRHYNQLQDLDIDDDVFLNKLGEIANDDAFVVLVVDIFDVEGSLISGLHRFIGNQPFIIAANKFDLLPKVTRKSKVKDWIRQTVNRHGLYPEDIVLTYGTKRAGIYSLAEKIEEVISDRNVYIVGVTNVGKSTLINQLIGYYGGDKEVITTSNHPGTTLDLIQIPLTDAHAIIDTPGIIRRTQLAHHLTRSDNQIVLPSKPIKPKTFQLNEGQTIFLAGVGRVDLVQSEVEKTAMTFYVSTDLYLHRTKTENADELYQKHVGEMLAPPSKDYAEEYPELVEQTFTLDQTQDISITGLGWLTVNAKAEIKVWLPKEISVSKRTAII</sequence>
<name>A0A5R9DVG4_9LACT</name>
<feature type="domain" description="G" evidence="1">
    <location>
        <begin position="169"/>
        <end position="237"/>
    </location>
</feature>
<dbReference type="InterPro" id="IPR027417">
    <property type="entry name" value="P-loop_NTPase"/>
</dbReference>
<dbReference type="NCBIfam" id="TIGR03597">
    <property type="entry name" value="GTPase_YqeH"/>
    <property type="match status" value="1"/>
</dbReference>
<dbReference type="InterPro" id="IPR019988">
    <property type="entry name" value="GTP-bd_ribosome_bgen_YqeH"/>
</dbReference>
<protein>
    <submittedName>
        <fullName evidence="3">Ribosome biogenesis GTPase YqeH</fullName>
    </submittedName>
</protein>
<dbReference type="Pfam" id="PF01926">
    <property type="entry name" value="MMR_HSR1"/>
    <property type="match status" value="1"/>
</dbReference>
<dbReference type="Gene3D" id="3.40.50.300">
    <property type="entry name" value="P-loop containing nucleotide triphosphate hydrolases"/>
    <property type="match status" value="1"/>
</dbReference>
<reference evidence="3 4" key="1">
    <citation type="submission" date="2019-05" db="EMBL/GenBank/DDBJ databases">
        <title>The metagenome of a microbial culture collection derived from dairy environment covers the genomic content of the human microbiome.</title>
        <authorList>
            <person name="Roder T."/>
            <person name="Wuthrich D."/>
            <person name="Sattari Z."/>
            <person name="Von Ah U."/>
            <person name="Bar C."/>
            <person name="Ronchi F."/>
            <person name="Macpherson A.J."/>
            <person name="Ganal-Vonarburg S.C."/>
            <person name="Bruggmann R."/>
            <person name="Vergeres G."/>
        </authorList>
    </citation>
    <scope>NUCLEOTIDE SEQUENCE [LARGE SCALE GENOMIC DNA]</scope>
    <source>
        <strain evidence="3 4">FAM 24227</strain>
    </source>
</reference>
<dbReference type="InterPro" id="IPR048422">
    <property type="entry name" value="NOA1/YqeH-like_C"/>
</dbReference>
<dbReference type="SUPFAM" id="SSF52540">
    <property type="entry name" value="P-loop containing nucleoside triphosphate hydrolases"/>
    <property type="match status" value="1"/>
</dbReference>
<organism evidence="3 4">
    <name type="scientific">Ruoffia tabacinasalis</name>
    <dbReference type="NCBI Taxonomy" id="87458"/>
    <lineage>
        <taxon>Bacteria</taxon>
        <taxon>Bacillati</taxon>
        <taxon>Bacillota</taxon>
        <taxon>Bacilli</taxon>
        <taxon>Lactobacillales</taxon>
        <taxon>Aerococcaceae</taxon>
        <taxon>Ruoffia</taxon>
    </lineage>
</organism>
<dbReference type="GO" id="GO:0005525">
    <property type="term" value="F:GTP binding"/>
    <property type="evidence" value="ECO:0007669"/>
    <property type="project" value="InterPro"/>
</dbReference>
<proteinExistence type="predicted"/>
<dbReference type="PANTHER" id="PTHR46434:SF1">
    <property type="entry name" value="GENETIC INTERACTOR OF PROHIBITINS 3, MITOCHONDRIAL"/>
    <property type="match status" value="1"/>
</dbReference>
<gene>
    <name evidence="3" type="primary">yqeH</name>
    <name evidence="3" type="ORF">FEZ33_07810</name>
</gene>
<dbReference type="RefSeq" id="WP_138404846.1">
    <property type="nucleotide sequence ID" value="NZ_VBSP01000026.1"/>
</dbReference>
<evidence type="ECO:0000259" key="2">
    <source>
        <dbReference type="Pfam" id="PF21516"/>
    </source>
</evidence>
<evidence type="ECO:0000313" key="3">
    <source>
        <dbReference type="EMBL" id="TLQ40626.1"/>
    </source>
</evidence>
<dbReference type="InterPro" id="IPR050896">
    <property type="entry name" value="Mito_lipid_metab_GTPase"/>
</dbReference>
<dbReference type="EMBL" id="VBSP01000026">
    <property type="protein sequence ID" value="TLQ40626.1"/>
    <property type="molecule type" value="Genomic_DNA"/>
</dbReference>
<feature type="domain" description="NOA1/YqeH-like C-terminal" evidence="2">
    <location>
        <begin position="280"/>
        <end position="371"/>
    </location>
</feature>
<dbReference type="InterPro" id="IPR006073">
    <property type="entry name" value="GTP-bd"/>
</dbReference>